<dbReference type="InterPro" id="IPR005760">
    <property type="entry name" value="A/G_AdeGlyc_MutY"/>
</dbReference>
<dbReference type="CDD" id="cd03431">
    <property type="entry name" value="NUDIX_DNA_Glycosylase_C-MutY"/>
    <property type="match status" value="1"/>
</dbReference>
<evidence type="ECO:0000256" key="5">
    <source>
        <dbReference type="ARBA" id="ARBA00022023"/>
    </source>
</evidence>
<evidence type="ECO:0000256" key="14">
    <source>
        <dbReference type="RuleBase" id="RU365096"/>
    </source>
</evidence>
<keyword evidence="9" id="KW-0378">Hydrolase</keyword>
<evidence type="ECO:0000256" key="2">
    <source>
        <dbReference type="ARBA" id="ARBA00002933"/>
    </source>
</evidence>
<dbReference type="Gene3D" id="3.90.79.10">
    <property type="entry name" value="Nucleoside Triphosphate Pyrophosphohydrolase"/>
    <property type="match status" value="1"/>
</dbReference>
<dbReference type="GO" id="GO:0051539">
    <property type="term" value="F:4 iron, 4 sulfur cluster binding"/>
    <property type="evidence" value="ECO:0007669"/>
    <property type="project" value="UniProtKB-UniRule"/>
</dbReference>
<feature type="domain" description="HhH-GPD" evidence="15">
    <location>
        <begin position="34"/>
        <end position="185"/>
    </location>
</feature>
<dbReference type="PANTHER" id="PTHR42944">
    <property type="entry name" value="ADENINE DNA GLYCOSYLASE"/>
    <property type="match status" value="1"/>
</dbReference>
<evidence type="ECO:0000256" key="6">
    <source>
        <dbReference type="ARBA" id="ARBA00022485"/>
    </source>
</evidence>
<comment type="function">
    <text evidence="2">Adenine glycosylase active on G-A mispairs. MutY also corrects error-prone DNA synthesis past GO lesions which are due to the oxidatively damaged form of guanine: 7,8-dihydro-8-oxoguanine (8-oxo-dGTP).</text>
</comment>
<dbReference type="EC" id="3.2.2.31" evidence="4 14"/>
<evidence type="ECO:0000256" key="1">
    <source>
        <dbReference type="ARBA" id="ARBA00000843"/>
    </source>
</evidence>
<evidence type="ECO:0000256" key="10">
    <source>
        <dbReference type="ARBA" id="ARBA00023004"/>
    </source>
</evidence>
<dbReference type="PANTHER" id="PTHR42944:SF1">
    <property type="entry name" value="ADENINE DNA GLYCOSYLASE"/>
    <property type="match status" value="1"/>
</dbReference>
<evidence type="ECO:0000256" key="9">
    <source>
        <dbReference type="ARBA" id="ARBA00022801"/>
    </source>
</evidence>
<evidence type="ECO:0000256" key="3">
    <source>
        <dbReference type="ARBA" id="ARBA00008343"/>
    </source>
</evidence>
<dbReference type="GO" id="GO:0034039">
    <property type="term" value="F:8-oxo-7,8-dihydroguanine DNA N-glycosylase activity"/>
    <property type="evidence" value="ECO:0007669"/>
    <property type="project" value="TreeGrafter"/>
</dbReference>
<sequence length="347" mass="40394">MFVEEVTKWYEINSRELPWRNTSDAYIIWLSEIILQQTRVEQGMPYFYKFKERFVTVNDFAQASEDEVLKLWQGLGYYSRARNMHATAKSVMTDHNGVFPTDYYQLLKLKGIGEYTAAAISSFSSNAPHAVVDGNVYRLLSRYFGISTPIDSTKGKKQFKELAYDLLKEAVPRVYNQAVMEFGAIQCKPANPNCENCPLQINCVAYIQQTISSLPVKSKKTAVKERFFNYLIFRNNNNLLLNKRVSKDIWQNMYDFPLVESQTRLSEQELVSSSQFQDIVNANDALIMSVSNEQKHVLSHQIIYAKFWEIESKYPKTSLLENEFWVGEEEFESYAFPKLVDNYLKKF</sequence>
<reference evidence="16" key="1">
    <citation type="submission" date="2022-06" db="EMBL/GenBank/DDBJ databases">
        <title>Solitalea sp. MAHUQ-68 isolated from rhizospheric soil.</title>
        <authorList>
            <person name="Huq M.A."/>
        </authorList>
    </citation>
    <scope>NUCLEOTIDE SEQUENCE</scope>
    <source>
        <strain evidence="16">MAHUQ-68</strain>
    </source>
</reference>
<dbReference type="InterPro" id="IPR011257">
    <property type="entry name" value="DNA_glycosylase"/>
</dbReference>
<dbReference type="Gene3D" id="1.10.340.30">
    <property type="entry name" value="Hypothetical protein, domain 2"/>
    <property type="match status" value="1"/>
</dbReference>
<dbReference type="AlphaFoldDB" id="A0A9X2F2B5"/>
<dbReference type="InterPro" id="IPR044298">
    <property type="entry name" value="MIG/MutY"/>
</dbReference>
<dbReference type="Gene3D" id="1.10.1670.10">
    <property type="entry name" value="Helix-hairpin-Helix base-excision DNA repair enzymes (C-terminal)"/>
    <property type="match status" value="1"/>
</dbReference>
<evidence type="ECO:0000313" key="16">
    <source>
        <dbReference type="EMBL" id="MCO4293384.1"/>
    </source>
</evidence>
<dbReference type="Pfam" id="PF00633">
    <property type="entry name" value="HHH"/>
    <property type="match status" value="1"/>
</dbReference>
<dbReference type="InterPro" id="IPR000445">
    <property type="entry name" value="HhH_motif"/>
</dbReference>
<keyword evidence="7" id="KW-0479">Metal-binding</keyword>
<comment type="caution">
    <text evidence="16">The sequence shown here is derived from an EMBL/GenBank/DDBJ whole genome shotgun (WGS) entry which is preliminary data.</text>
</comment>
<evidence type="ECO:0000313" key="17">
    <source>
        <dbReference type="Proteomes" id="UP001155182"/>
    </source>
</evidence>
<dbReference type="InterPro" id="IPR029119">
    <property type="entry name" value="MutY_C"/>
</dbReference>
<name>A0A9X2F2B5_9SPHI</name>
<dbReference type="SMART" id="SM00478">
    <property type="entry name" value="ENDO3c"/>
    <property type="match status" value="1"/>
</dbReference>
<comment type="cofactor">
    <cofactor evidence="14">
        <name>[4Fe-4S] cluster</name>
        <dbReference type="ChEBI" id="CHEBI:49883"/>
    </cofactor>
    <text evidence="14">Binds 1 [4Fe-4S] cluster.</text>
</comment>
<keyword evidence="11" id="KW-0411">Iron-sulfur</keyword>
<gene>
    <name evidence="16" type="primary">mutY</name>
    <name evidence="16" type="ORF">NF867_10955</name>
</gene>
<dbReference type="GO" id="GO:0046872">
    <property type="term" value="F:metal ion binding"/>
    <property type="evidence" value="ECO:0007669"/>
    <property type="project" value="UniProtKB-UniRule"/>
</dbReference>
<dbReference type="SUPFAM" id="SSF48150">
    <property type="entry name" value="DNA-glycosylase"/>
    <property type="match status" value="1"/>
</dbReference>
<dbReference type="FunFam" id="1.10.340.30:FF:000002">
    <property type="entry name" value="Adenine DNA glycosylase"/>
    <property type="match status" value="1"/>
</dbReference>
<dbReference type="GO" id="GO:0000701">
    <property type="term" value="F:purine-specific mismatch base pair DNA N-glycosylase activity"/>
    <property type="evidence" value="ECO:0007669"/>
    <property type="project" value="UniProtKB-EC"/>
</dbReference>
<organism evidence="16 17">
    <name type="scientific">Solitalea agri</name>
    <dbReference type="NCBI Taxonomy" id="2953739"/>
    <lineage>
        <taxon>Bacteria</taxon>
        <taxon>Pseudomonadati</taxon>
        <taxon>Bacteroidota</taxon>
        <taxon>Sphingobacteriia</taxon>
        <taxon>Sphingobacteriales</taxon>
        <taxon>Sphingobacteriaceae</taxon>
        <taxon>Solitalea</taxon>
    </lineage>
</organism>
<evidence type="ECO:0000256" key="11">
    <source>
        <dbReference type="ARBA" id="ARBA00023014"/>
    </source>
</evidence>
<dbReference type="GO" id="GO:0006298">
    <property type="term" value="P:mismatch repair"/>
    <property type="evidence" value="ECO:0007669"/>
    <property type="project" value="TreeGrafter"/>
</dbReference>
<evidence type="ECO:0000256" key="4">
    <source>
        <dbReference type="ARBA" id="ARBA00012045"/>
    </source>
</evidence>
<keyword evidence="10 14" id="KW-0408">Iron</keyword>
<keyword evidence="8 14" id="KW-0227">DNA damage</keyword>
<evidence type="ECO:0000256" key="7">
    <source>
        <dbReference type="ARBA" id="ARBA00022723"/>
    </source>
</evidence>
<comment type="catalytic activity">
    <reaction evidence="1 14">
        <text>Hydrolyzes free adenine bases from 7,8-dihydro-8-oxoguanine:adenine mismatched double-stranded DNA, leaving an apurinic site.</text>
        <dbReference type="EC" id="3.2.2.31"/>
    </reaction>
</comment>
<dbReference type="GO" id="GO:0032357">
    <property type="term" value="F:oxidized purine DNA binding"/>
    <property type="evidence" value="ECO:0007669"/>
    <property type="project" value="TreeGrafter"/>
</dbReference>
<evidence type="ECO:0000256" key="12">
    <source>
        <dbReference type="ARBA" id="ARBA00023204"/>
    </source>
</evidence>
<keyword evidence="13 14" id="KW-0326">Glycosidase</keyword>
<dbReference type="GO" id="GO:0035485">
    <property type="term" value="F:adenine/guanine mispair binding"/>
    <property type="evidence" value="ECO:0007669"/>
    <property type="project" value="TreeGrafter"/>
</dbReference>
<dbReference type="EMBL" id="JAMWYS010000035">
    <property type="protein sequence ID" value="MCO4293384.1"/>
    <property type="molecule type" value="Genomic_DNA"/>
</dbReference>
<dbReference type="Proteomes" id="UP001155182">
    <property type="component" value="Unassembled WGS sequence"/>
</dbReference>
<dbReference type="Pfam" id="PF00730">
    <property type="entry name" value="HhH-GPD"/>
    <property type="match status" value="1"/>
</dbReference>
<dbReference type="InterPro" id="IPR003265">
    <property type="entry name" value="HhH-GPD_domain"/>
</dbReference>
<keyword evidence="6" id="KW-0004">4Fe-4S</keyword>
<protein>
    <recommendedName>
        <fullName evidence="5 14">Adenine DNA glycosylase</fullName>
        <ecNumber evidence="4 14">3.2.2.31</ecNumber>
    </recommendedName>
</protein>
<dbReference type="GO" id="GO:0006284">
    <property type="term" value="P:base-excision repair"/>
    <property type="evidence" value="ECO:0007669"/>
    <property type="project" value="UniProtKB-UniRule"/>
</dbReference>
<accession>A0A9X2F2B5</accession>
<dbReference type="Pfam" id="PF14815">
    <property type="entry name" value="NUDIX_4"/>
    <property type="match status" value="1"/>
</dbReference>
<comment type="similarity">
    <text evidence="3 14">Belongs to the Nth/MutY family.</text>
</comment>
<keyword evidence="12" id="KW-0234">DNA repair</keyword>
<dbReference type="InterPro" id="IPR023170">
    <property type="entry name" value="HhH_base_excis_C"/>
</dbReference>
<keyword evidence="17" id="KW-1185">Reference proteome</keyword>
<evidence type="ECO:0000259" key="15">
    <source>
        <dbReference type="SMART" id="SM00478"/>
    </source>
</evidence>
<dbReference type="SUPFAM" id="SSF55811">
    <property type="entry name" value="Nudix"/>
    <property type="match status" value="1"/>
</dbReference>
<proteinExistence type="inferred from homology"/>
<dbReference type="CDD" id="cd00056">
    <property type="entry name" value="ENDO3c"/>
    <property type="match status" value="1"/>
</dbReference>
<evidence type="ECO:0000256" key="13">
    <source>
        <dbReference type="ARBA" id="ARBA00023295"/>
    </source>
</evidence>
<evidence type="ECO:0000256" key="8">
    <source>
        <dbReference type="ARBA" id="ARBA00022763"/>
    </source>
</evidence>
<dbReference type="InterPro" id="IPR015797">
    <property type="entry name" value="NUDIX_hydrolase-like_dom_sf"/>
</dbReference>
<dbReference type="NCBIfam" id="TIGR01084">
    <property type="entry name" value="mutY"/>
    <property type="match status" value="1"/>
</dbReference>
<dbReference type="RefSeq" id="WP_252587995.1">
    <property type="nucleotide sequence ID" value="NZ_JAMWYS010000035.1"/>
</dbReference>